<dbReference type="EMBL" id="GBRH01264446">
    <property type="protein sequence ID" value="JAD33449.1"/>
    <property type="molecule type" value="Transcribed_RNA"/>
</dbReference>
<proteinExistence type="predicted"/>
<evidence type="ECO:0000313" key="1">
    <source>
        <dbReference type="EMBL" id="JAD33449.1"/>
    </source>
</evidence>
<protein>
    <submittedName>
        <fullName evidence="1">Uncharacterized protein</fullName>
    </submittedName>
</protein>
<dbReference type="AlphaFoldDB" id="A0A0A8Z226"/>
<reference evidence="1" key="1">
    <citation type="submission" date="2014-09" db="EMBL/GenBank/DDBJ databases">
        <authorList>
            <person name="Magalhaes I.L.F."/>
            <person name="Oliveira U."/>
            <person name="Santos F.R."/>
            <person name="Vidigal T.H.D.A."/>
            <person name="Brescovit A.D."/>
            <person name="Santos A.J."/>
        </authorList>
    </citation>
    <scope>NUCLEOTIDE SEQUENCE</scope>
    <source>
        <tissue evidence="1">Shoot tissue taken approximately 20 cm above the soil surface</tissue>
    </source>
</reference>
<name>A0A0A8Z226_ARUDO</name>
<reference evidence="1" key="2">
    <citation type="journal article" date="2015" name="Data Brief">
        <title>Shoot transcriptome of the giant reed, Arundo donax.</title>
        <authorList>
            <person name="Barrero R.A."/>
            <person name="Guerrero F.D."/>
            <person name="Moolhuijzen P."/>
            <person name="Goolsby J.A."/>
            <person name="Tidwell J."/>
            <person name="Bellgard S.E."/>
            <person name="Bellgard M.I."/>
        </authorList>
    </citation>
    <scope>NUCLEOTIDE SEQUENCE</scope>
    <source>
        <tissue evidence="1">Shoot tissue taken approximately 20 cm above the soil surface</tissue>
    </source>
</reference>
<organism evidence="1">
    <name type="scientific">Arundo donax</name>
    <name type="common">Giant reed</name>
    <name type="synonym">Donax arundinaceus</name>
    <dbReference type="NCBI Taxonomy" id="35708"/>
    <lineage>
        <taxon>Eukaryota</taxon>
        <taxon>Viridiplantae</taxon>
        <taxon>Streptophyta</taxon>
        <taxon>Embryophyta</taxon>
        <taxon>Tracheophyta</taxon>
        <taxon>Spermatophyta</taxon>
        <taxon>Magnoliopsida</taxon>
        <taxon>Liliopsida</taxon>
        <taxon>Poales</taxon>
        <taxon>Poaceae</taxon>
        <taxon>PACMAD clade</taxon>
        <taxon>Arundinoideae</taxon>
        <taxon>Arundineae</taxon>
        <taxon>Arundo</taxon>
    </lineage>
</organism>
<accession>A0A0A8Z226</accession>
<sequence length="41" mass="4966">MSLCSYYFASEQLQNKTFASYQALYMYYSKRLQILELVLTR</sequence>